<dbReference type="AlphaFoldDB" id="A0A7G2E1C4"/>
<accession>A0A7G2E1C4</accession>
<organism evidence="2 3">
    <name type="scientific">Arabidopsis thaliana</name>
    <name type="common">Mouse-ear cress</name>
    <dbReference type="NCBI Taxonomy" id="3702"/>
    <lineage>
        <taxon>Eukaryota</taxon>
        <taxon>Viridiplantae</taxon>
        <taxon>Streptophyta</taxon>
        <taxon>Embryophyta</taxon>
        <taxon>Tracheophyta</taxon>
        <taxon>Spermatophyta</taxon>
        <taxon>Magnoliopsida</taxon>
        <taxon>eudicotyledons</taxon>
        <taxon>Gunneridae</taxon>
        <taxon>Pentapetalae</taxon>
        <taxon>rosids</taxon>
        <taxon>malvids</taxon>
        <taxon>Brassicales</taxon>
        <taxon>Brassicaceae</taxon>
        <taxon>Camelineae</taxon>
        <taxon>Arabidopsis</taxon>
    </lineage>
</organism>
<evidence type="ECO:0000256" key="1">
    <source>
        <dbReference type="SAM" id="MobiDB-lite"/>
    </source>
</evidence>
<dbReference type="EMBL" id="LR881466">
    <property type="protein sequence ID" value="CAD5314536.1"/>
    <property type="molecule type" value="Genomic_DNA"/>
</dbReference>
<gene>
    <name evidence="2" type="ORF">AT9943_LOCUS2965</name>
</gene>
<evidence type="ECO:0000313" key="3">
    <source>
        <dbReference type="Proteomes" id="UP000516314"/>
    </source>
</evidence>
<reference evidence="2 3" key="1">
    <citation type="submission" date="2020-09" db="EMBL/GenBank/DDBJ databases">
        <authorList>
            <person name="Ashkenazy H."/>
        </authorList>
    </citation>
    <scope>NUCLEOTIDE SEQUENCE [LARGE SCALE GENOMIC DNA]</scope>
    <source>
        <strain evidence="3">cv. Cdm-0</strain>
    </source>
</reference>
<protein>
    <submittedName>
        <fullName evidence="2">(thale cress) hypothetical protein</fullName>
    </submittedName>
</protein>
<feature type="compositionally biased region" description="Polar residues" evidence="1">
    <location>
        <begin position="1"/>
        <end position="15"/>
    </location>
</feature>
<sequence length="78" mass="8832">MGQATQPINTQNIEKPNNRRLPLQLTNDKENKVAEYCVKDRAVAKAKMVSCESVPRIETKNRYDVLSLLSSNDMCYGT</sequence>
<name>A0A7G2E1C4_ARATH</name>
<evidence type="ECO:0000313" key="2">
    <source>
        <dbReference type="EMBL" id="CAD5314536.1"/>
    </source>
</evidence>
<proteinExistence type="predicted"/>
<dbReference type="Proteomes" id="UP000516314">
    <property type="component" value="Chromosome 1"/>
</dbReference>
<feature type="region of interest" description="Disordered" evidence="1">
    <location>
        <begin position="1"/>
        <end position="22"/>
    </location>
</feature>